<sequence>MTPDSLAKLEDQQEGGCTEYGAYLGPGTLNLKSGFLSRWWMHWRTSRRHRLATLVSSSSFQERYDGIIQPNTFGLGWNVELVDIPGTFFTLTCTSVQHFTSRGHCNSRVRVYFTRDAVYQSTQDGDDEEEMPLSWRQNAYEPRLMSTIYRVHQESVFIFKLKLSKGGCYALVIRILTWTTDEMMKRKKIGIFNGNFLPASR</sequence>
<evidence type="ECO:0000313" key="1">
    <source>
        <dbReference type="EMBL" id="SJK98302.1"/>
    </source>
</evidence>
<dbReference type="OrthoDB" id="10625091at2759"/>
<accession>A0A284QPB5</accession>
<dbReference type="Proteomes" id="UP000219338">
    <property type="component" value="Unassembled WGS sequence"/>
</dbReference>
<organism evidence="1 2">
    <name type="scientific">Armillaria ostoyae</name>
    <name type="common">Armillaria root rot fungus</name>
    <dbReference type="NCBI Taxonomy" id="47428"/>
    <lineage>
        <taxon>Eukaryota</taxon>
        <taxon>Fungi</taxon>
        <taxon>Dikarya</taxon>
        <taxon>Basidiomycota</taxon>
        <taxon>Agaricomycotina</taxon>
        <taxon>Agaricomycetes</taxon>
        <taxon>Agaricomycetidae</taxon>
        <taxon>Agaricales</taxon>
        <taxon>Marasmiineae</taxon>
        <taxon>Physalacriaceae</taxon>
        <taxon>Armillaria</taxon>
    </lineage>
</organism>
<reference evidence="2" key="1">
    <citation type="journal article" date="2017" name="Nat. Ecol. Evol.">
        <title>Genome expansion and lineage-specific genetic innovations in the forest pathogenic fungi Armillaria.</title>
        <authorList>
            <person name="Sipos G."/>
            <person name="Prasanna A.N."/>
            <person name="Walter M.C."/>
            <person name="O'Connor E."/>
            <person name="Balint B."/>
            <person name="Krizsan K."/>
            <person name="Kiss B."/>
            <person name="Hess J."/>
            <person name="Varga T."/>
            <person name="Slot J."/>
            <person name="Riley R."/>
            <person name="Boka B."/>
            <person name="Rigling D."/>
            <person name="Barry K."/>
            <person name="Lee J."/>
            <person name="Mihaltcheva S."/>
            <person name="LaButti K."/>
            <person name="Lipzen A."/>
            <person name="Waldron R."/>
            <person name="Moloney N.M."/>
            <person name="Sperisen C."/>
            <person name="Kredics L."/>
            <person name="Vagvoelgyi C."/>
            <person name="Patrignani A."/>
            <person name="Fitzpatrick D."/>
            <person name="Nagy I."/>
            <person name="Doyle S."/>
            <person name="Anderson J.B."/>
            <person name="Grigoriev I.V."/>
            <person name="Gueldener U."/>
            <person name="Muensterkoetter M."/>
            <person name="Nagy L.G."/>
        </authorList>
    </citation>
    <scope>NUCLEOTIDE SEQUENCE [LARGE SCALE GENOMIC DNA]</scope>
    <source>
        <strain evidence="2">C18/9</strain>
    </source>
</reference>
<dbReference type="EMBL" id="FUEG01000001">
    <property type="protein sequence ID" value="SJK98302.1"/>
    <property type="molecule type" value="Genomic_DNA"/>
</dbReference>
<evidence type="ECO:0000313" key="2">
    <source>
        <dbReference type="Proteomes" id="UP000219338"/>
    </source>
</evidence>
<protein>
    <submittedName>
        <fullName evidence="1">Uncharacterized protein</fullName>
    </submittedName>
</protein>
<dbReference type="AlphaFoldDB" id="A0A284QPB5"/>
<gene>
    <name evidence="1" type="ORF">ARMOST_01567</name>
</gene>
<proteinExistence type="predicted"/>
<keyword evidence="2" id="KW-1185">Reference proteome</keyword>
<name>A0A284QPB5_ARMOS</name>